<dbReference type="RefSeq" id="WP_115332527.1">
    <property type="nucleotide sequence ID" value="NZ_CAAAHP010000001.1"/>
</dbReference>
<dbReference type="PROSITE" id="PS00061">
    <property type="entry name" value="ADH_SHORT"/>
    <property type="match status" value="1"/>
</dbReference>
<comment type="similarity">
    <text evidence="1 3">Belongs to the short-chain dehydrogenases/reductases (SDR) family.</text>
</comment>
<dbReference type="OrthoDB" id="9810734at2"/>
<gene>
    <name evidence="4" type="primary">ydfG</name>
    <name evidence="4" type="ORF">NCTC13316_01522</name>
</gene>
<evidence type="ECO:0000256" key="3">
    <source>
        <dbReference type="RuleBase" id="RU000363"/>
    </source>
</evidence>
<reference evidence="4 5" key="1">
    <citation type="submission" date="2018-06" db="EMBL/GenBank/DDBJ databases">
        <authorList>
            <consortium name="Pathogen Informatics"/>
            <person name="Doyle S."/>
        </authorList>
    </citation>
    <scope>NUCLEOTIDE SEQUENCE [LARGE SCALE GENOMIC DNA]</scope>
    <source>
        <strain evidence="4 5">NCTC13316</strain>
    </source>
</reference>
<dbReference type="PANTHER" id="PTHR42901:SF1">
    <property type="entry name" value="ALCOHOL DEHYDROGENASE"/>
    <property type="match status" value="1"/>
</dbReference>
<dbReference type="EMBL" id="UGOD01000001">
    <property type="protein sequence ID" value="STX51427.1"/>
    <property type="molecule type" value="Genomic_DNA"/>
</dbReference>
<dbReference type="AlphaFoldDB" id="A0A378JK25"/>
<dbReference type="InterPro" id="IPR020904">
    <property type="entry name" value="Sc_DH/Rdtase_CS"/>
</dbReference>
<protein>
    <submittedName>
        <fullName evidence="4">Short chain dehydrogenase/reductase family oxidoreductase</fullName>
        <ecNumber evidence="4">1.1.1.-</ecNumber>
    </submittedName>
</protein>
<dbReference type="Pfam" id="PF00106">
    <property type="entry name" value="adh_short"/>
    <property type="match status" value="1"/>
</dbReference>
<dbReference type="PRINTS" id="PR00080">
    <property type="entry name" value="SDRFAMILY"/>
</dbReference>
<organism evidence="4 5">
    <name type="scientific">Legionella busanensis</name>
    <dbReference type="NCBI Taxonomy" id="190655"/>
    <lineage>
        <taxon>Bacteria</taxon>
        <taxon>Pseudomonadati</taxon>
        <taxon>Pseudomonadota</taxon>
        <taxon>Gammaproteobacteria</taxon>
        <taxon>Legionellales</taxon>
        <taxon>Legionellaceae</taxon>
        <taxon>Legionella</taxon>
    </lineage>
</organism>
<dbReference type="PANTHER" id="PTHR42901">
    <property type="entry name" value="ALCOHOL DEHYDROGENASE"/>
    <property type="match status" value="1"/>
</dbReference>
<name>A0A378JK25_9GAMM</name>
<proteinExistence type="inferred from homology"/>
<evidence type="ECO:0000256" key="2">
    <source>
        <dbReference type="ARBA" id="ARBA00023002"/>
    </source>
</evidence>
<keyword evidence="5" id="KW-1185">Reference proteome</keyword>
<dbReference type="Gene3D" id="3.40.50.720">
    <property type="entry name" value="NAD(P)-binding Rossmann-like Domain"/>
    <property type="match status" value="1"/>
</dbReference>
<keyword evidence="2 4" id="KW-0560">Oxidoreductase</keyword>
<evidence type="ECO:0000313" key="5">
    <source>
        <dbReference type="Proteomes" id="UP000254794"/>
    </source>
</evidence>
<dbReference type="FunFam" id="3.40.50.720:FF:000047">
    <property type="entry name" value="NADP-dependent L-serine/L-allo-threonine dehydrogenase"/>
    <property type="match status" value="1"/>
</dbReference>
<dbReference type="PRINTS" id="PR00081">
    <property type="entry name" value="GDHRDH"/>
</dbReference>
<dbReference type="InterPro" id="IPR036291">
    <property type="entry name" value="NAD(P)-bd_dom_sf"/>
</dbReference>
<evidence type="ECO:0000313" key="4">
    <source>
        <dbReference type="EMBL" id="STX51427.1"/>
    </source>
</evidence>
<dbReference type="GO" id="GO:0016616">
    <property type="term" value="F:oxidoreductase activity, acting on the CH-OH group of donors, NAD or NADP as acceptor"/>
    <property type="evidence" value="ECO:0007669"/>
    <property type="project" value="UniProtKB-ARBA"/>
</dbReference>
<dbReference type="EC" id="1.1.1.-" evidence="4"/>
<dbReference type="SUPFAM" id="SSF51735">
    <property type="entry name" value="NAD(P)-binding Rossmann-fold domains"/>
    <property type="match status" value="1"/>
</dbReference>
<sequence length="264" mass="29009">MAISLANKTVLITGASSGIGEACAKILAAQNANLILTARRLDRLEALATLLQNNYSIDVLPIELDIRDKDKVENFYQSLPTQWQLIDILINNAGLALATDPIYKGDSSQWDTMIDTNLKGLLYISRQVLPNMVKRNQGHIVNIGSIAGQDVYANGNVYAATKHAVRAITKSMRLDLAGTSVRVTEIAPGAVETEFSIVRWNDEKRAKEFYQDFTPLIADDIADGVLYALTRPLHIDITEMTILPTAQAACSVISRTGRKESEHK</sequence>
<evidence type="ECO:0000256" key="1">
    <source>
        <dbReference type="ARBA" id="ARBA00006484"/>
    </source>
</evidence>
<dbReference type="Proteomes" id="UP000254794">
    <property type="component" value="Unassembled WGS sequence"/>
</dbReference>
<accession>A0A378JK25</accession>
<dbReference type="InterPro" id="IPR002347">
    <property type="entry name" value="SDR_fam"/>
</dbReference>